<dbReference type="RefSeq" id="XP_056542329.1">
    <property type="nucleotide sequence ID" value="XM_056689900.1"/>
</dbReference>
<dbReference type="OrthoDB" id="4368006at2759"/>
<dbReference type="InterPro" id="IPR054471">
    <property type="entry name" value="GPIID_WHD"/>
</dbReference>
<dbReference type="Pfam" id="PF23397">
    <property type="entry name" value="DUF7104"/>
    <property type="match status" value="6"/>
</dbReference>
<dbReference type="Proteomes" id="UP001149163">
    <property type="component" value="Unassembled WGS sequence"/>
</dbReference>
<dbReference type="EMBL" id="JAPQKN010000004">
    <property type="protein sequence ID" value="KAJ5160772.1"/>
    <property type="molecule type" value="Genomic_DNA"/>
</dbReference>
<reference evidence="5" key="2">
    <citation type="journal article" date="2023" name="IMA Fungus">
        <title>Comparative genomic study of the Penicillium genus elucidates a diverse pangenome and 15 lateral gene transfer events.</title>
        <authorList>
            <person name="Petersen C."/>
            <person name="Sorensen T."/>
            <person name="Nielsen M.R."/>
            <person name="Sondergaard T.E."/>
            <person name="Sorensen J.L."/>
            <person name="Fitzpatrick D.A."/>
            <person name="Frisvad J.C."/>
            <person name="Nielsen K.L."/>
        </authorList>
    </citation>
    <scope>NUCLEOTIDE SEQUENCE</scope>
    <source>
        <strain evidence="5">IBT 26290</strain>
    </source>
</reference>
<evidence type="ECO:0000259" key="3">
    <source>
        <dbReference type="Pfam" id="PF23239"/>
    </source>
</evidence>
<dbReference type="PANTHER" id="PTHR10039">
    <property type="entry name" value="AMELOGENIN"/>
    <property type="match status" value="1"/>
</dbReference>
<dbReference type="Pfam" id="PF22939">
    <property type="entry name" value="WHD_GPIID"/>
    <property type="match status" value="1"/>
</dbReference>
<feature type="domain" description="GPI inositol-deacylase winged helix" evidence="2">
    <location>
        <begin position="185"/>
        <end position="267"/>
    </location>
</feature>
<evidence type="ECO:0000313" key="6">
    <source>
        <dbReference type="Proteomes" id="UP001149163"/>
    </source>
</evidence>
<evidence type="ECO:0000259" key="2">
    <source>
        <dbReference type="Pfam" id="PF22939"/>
    </source>
</evidence>
<keyword evidence="6" id="KW-1185">Reference proteome</keyword>
<name>A0A9W9LJH3_9EURO</name>
<feature type="domain" description="DUF7069" evidence="3">
    <location>
        <begin position="98"/>
        <end position="157"/>
    </location>
</feature>
<feature type="domain" description="Nephrocystin 3-like N-terminal" evidence="4">
    <location>
        <begin position="6"/>
        <end position="68"/>
    </location>
</feature>
<protein>
    <recommendedName>
        <fullName evidence="7">NACHT domain-containing protein</fullName>
    </recommendedName>
</protein>
<dbReference type="InterPro" id="IPR055530">
    <property type="entry name" value="DUF7104"/>
</dbReference>
<dbReference type="Gene3D" id="1.20.5.340">
    <property type="match status" value="2"/>
</dbReference>
<dbReference type="PANTHER" id="PTHR10039:SF14">
    <property type="entry name" value="NACHT DOMAIN-CONTAINING PROTEIN"/>
    <property type="match status" value="1"/>
</dbReference>
<dbReference type="Pfam" id="PF23239">
    <property type="entry name" value="DUF7069"/>
    <property type="match status" value="1"/>
</dbReference>
<accession>A0A9W9LJH3</accession>
<reference evidence="5" key="1">
    <citation type="submission" date="2022-11" db="EMBL/GenBank/DDBJ databases">
        <authorList>
            <person name="Petersen C."/>
        </authorList>
    </citation>
    <scope>NUCLEOTIDE SEQUENCE</scope>
    <source>
        <strain evidence="5">IBT 26290</strain>
    </source>
</reference>
<dbReference type="GeneID" id="81429076"/>
<organism evidence="5 6">
    <name type="scientific">Penicillium canariense</name>
    <dbReference type="NCBI Taxonomy" id="189055"/>
    <lineage>
        <taxon>Eukaryota</taxon>
        <taxon>Fungi</taxon>
        <taxon>Dikarya</taxon>
        <taxon>Ascomycota</taxon>
        <taxon>Pezizomycotina</taxon>
        <taxon>Eurotiomycetes</taxon>
        <taxon>Eurotiomycetidae</taxon>
        <taxon>Eurotiales</taxon>
        <taxon>Aspergillaceae</taxon>
        <taxon>Penicillium</taxon>
    </lineage>
</organism>
<evidence type="ECO:0000313" key="5">
    <source>
        <dbReference type="EMBL" id="KAJ5160772.1"/>
    </source>
</evidence>
<dbReference type="InterPro" id="IPR055497">
    <property type="entry name" value="DUF7069"/>
</dbReference>
<sequence>MDFLRLWQLLLSATRDPYCGDLICLFDGLDECRQSDRDQLIQELERLYTTFGARQRTKSKIKIFVTSRPYGDIEWGFGRLTSRYPTIRLAADDEWKTISEEIIVVMEAKVDEIAEKRRLSNEIRRALKRRFTEISNRTYLWLHLTLDALKHSLGLTQKKLLRRIDELPESVEQAYEAILERCNRRNWQDTTRLLNIIVASQWPLSLSEIDVALEVGPNSRSLGNLDLEGPSKRKQWIRDACGLFVSIIDSHVYLIHQTAREFLLRHTNERAVLGRWRHSINLQDAHLTLSKVCIAYLILAGFQMENRQVLEEYCPAKAFLRYSAQNWIYHTQEANITEENWIRKAAELCAAGDRFSLFWVGCNAYDTFWEPGIHRRSTSLIWATRWGLIPVIQHLLEQTTAEVEITEAVIKTAAGNTQSGDAVMKLLLDRGGTEIKITNAVVKAAAENTQRGDVVMNLLLDRRGEDINITQEVVAATATNWNKGEAVMRILLERKGADIKITEFVLTTVVRNWRRGGEAVIKLLLDQREVDVEISKAVIATAAGDWGEGEAMMKLLLDRGKVDVEVTKAVIATAAAN</sequence>
<gene>
    <name evidence="5" type="ORF">N7482_007776</name>
</gene>
<evidence type="ECO:0000259" key="4">
    <source>
        <dbReference type="Pfam" id="PF24883"/>
    </source>
</evidence>
<comment type="caution">
    <text evidence="5">The sequence shown here is derived from an EMBL/GenBank/DDBJ whole genome shotgun (WGS) entry which is preliminary data.</text>
</comment>
<proteinExistence type="predicted"/>
<keyword evidence="1" id="KW-0677">Repeat</keyword>
<dbReference type="Pfam" id="PF24883">
    <property type="entry name" value="NPHP3_N"/>
    <property type="match status" value="1"/>
</dbReference>
<evidence type="ECO:0000256" key="1">
    <source>
        <dbReference type="ARBA" id="ARBA00022737"/>
    </source>
</evidence>
<dbReference type="InterPro" id="IPR056884">
    <property type="entry name" value="NPHP3-like_N"/>
</dbReference>
<evidence type="ECO:0008006" key="7">
    <source>
        <dbReference type="Google" id="ProtNLM"/>
    </source>
</evidence>
<dbReference type="AlphaFoldDB" id="A0A9W9LJH3"/>